<accession>A0ABU9LHF5</accession>
<evidence type="ECO:0000313" key="2">
    <source>
        <dbReference type="EMBL" id="MEL4893466.1"/>
    </source>
</evidence>
<dbReference type="RefSeq" id="WP_407136571.1">
    <property type="nucleotide sequence ID" value="NZ_JAQJCQ010000020.1"/>
</dbReference>
<dbReference type="Gene3D" id="3.40.50.1820">
    <property type="entry name" value="alpha/beta hydrolase"/>
    <property type="match status" value="1"/>
</dbReference>
<dbReference type="InterPro" id="IPR050266">
    <property type="entry name" value="AB_hydrolase_sf"/>
</dbReference>
<reference evidence="2 3" key="1">
    <citation type="journal article" date="2024" name="FEMS Microbiol. Lett.">
        <title>Xanthomonas protegens sp. nov., a novel rice seed-associated bacterium, provides in vivo protection against X. oryzae pv. oryzae, the bacterial leaf blight pathogen.</title>
        <authorList>
            <person name="Rana R."/>
            <person name="Sharma A."/>
            <person name="Madhavan V.N."/>
            <person name="Korpole S."/>
            <person name="Sonti R.V."/>
            <person name="Patel H.K."/>
            <person name="Patil P.B."/>
        </authorList>
    </citation>
    <scope>NUCLEOTIDE SEQUENCE [LARGE SCALE GENOMIC DNA]</scope>
    <source>
        <strain evidence="2 3">PPL118</strain>
    </source>
</reference>
<dbReference type="Proteomes" id="UP001486626">
    <property type="component" value="Unassembled WGS sequence"/>
</dbReference>
<dbReference type="GO" id="GO:0016787">
    <property type="term" value="F:hydrolase activity"/>
    <property type="evidence" value="ECO:0007669"/>
    <property type="project" value="UniProtKB-KW"/>
</dbReference>
<evidence type="ECO:0000259" key="1">
    <source>
        <dbReference type="Pfam" id="PF12697"/>
    </source>
</evidence>
<dbReference type="InterPro" id="IPR029058">
    <property type="entry name" value="AB_hydrolase_fold"/>
</dbReference>
<dbReference type="Pfam" id="PF12697">
    <property type="entry name" value="Abhydrolase_6"/>
    <property type="match status" value="1"/>
</dbReference>
<proteinExistence type="predicted"/>
<dbReference type="PANTHER" id="PTHR43798:SF33">
    <property type="entry name" value="HYDROLASE, PUTATIVE (AFU_ORTHOLOGUE AFUA_2G14860)-RELATED"/>
    <property type="match status" value="1"/>
</dbReference>
<comment type="caution">
    <text evidence="2">The sequence shown here is derived from an EMBL/GenBank/DDBJ whole genome shotgun (WGS) entry which is preliminary data.</text>
</comment>
<keyword evidence="2" id="KW-0378">Hydrolase</keyword>
<sequence>MTGSRLTSPRAALPKPAVRRLGADDALAYLRVGEGAPVLLVHGALCDYRYWAPQLRGLADRFQLSALSLGQYYPRLPSASRHAFGWRWHAQQLAPFIAEEARPVHLVGHSRGAAVAWQAALLRPDAIASLTLFDPGGPQPQGLPAEVQAVRAQAIALLQSGQVEAGLECFVDSVSQPGAWARSSASFRQMVRDNAQTLVPQIADALPAYRPEQAATLAMPVLLVAGEHSPVQYRDNAAALAGWLPDAQLQNIAGASHGMTFTHARRCNKAIADAVAAAERAR</sequence>
<feature type="domain" description="AB hydrolase-1" evidence="1">
    <location>
        <begin position="38"/>
        <end position="268"/>
    </location>
</feature>
<dbReference type="PANTHER" id="PTHR43798">
    <property type="entry name" value="MONOACYLGLYCEROL LIPASE"/>
    <property type="match status" value="1"/>
</dbReference>
<organism evidence="2 3">
    <name type="scientific">Xanthomonas protegens</name>
    <dbReference type="NCBI Taxonomy" id="3380705"/>
    <lineage>
        <taxon>Bacteria</taxon>
        <taxon>Pseudomonadati</taxon>
        <taxon>Pseudomonadota</taxon>
        <taxon>Gammaproteobacteria</taxon>
        <taxon>Lysobacterales</taxon>
        <taxon>Lysobacteraceae</taxon>
        <taxon>Xanthomonas</taxon>
    </lineage>
</organism>
<dbReference type="EMBL" id="JAQJCQ010000020">
    <property type="protein sequence ID" value="MEL4893466.1"/>
    <property type="molecule type" value="Genomic_DNA"/>
</dbReference>
<evidence type="ECO:0000313" key="3">
    <source>
        <dbReference type="Proteomes" id="UP001486626"/>
    </source>
</evidence>
<keyword evidence="3" id="KW-1185">Reference proteome</keyword>
<name>A0ABU9LHF5_9XANT</name>
<gene>
    <name evidence="2" type="ORF">PIQ37_18745</name>
</gene>
<dbReference type="InterPro" id="IPR000073">
    <property type="entry name" value="AB_hydrolase_1"/>
</dbReference>
<dbReference type="SUPFAM" id="SSF53474">
    <property type="entry name" value="alpha/beta-Hydrolases"/>
    <property type="match status" value="1"/>
</dbReference>
<protein>
    <submittedName>
        <fullName evidence="2">Alpha/beta hydrolase</fullName>
    </submittedName>
</protein>